<evidence type="ECO:0000313" key="3">
    <source>
        <dbReference type="Proteomes" id="UP000031523"/>
    </source>
</evidence>
<organism evidence="2 3">
    <name type="scientific">Streptomyces albus (strain ATCC 21838 / DSM 41398 / FERM P-419 / JCM 4703 / NBRC 107858)</name>
    <dbReference type="NCBI Taxonomy" id="1081613"/>
    <lineage>
        <taxon>Bacteria</taxon>
        <taxon>Bacillati</taxon>
        <taxon>Actinomycetota</taxon>
        <taxon>Actinomycetes</taxon>
        <taxon>Kitasatosporales</taxon>
        <taxon>Streptomycetaceae</taxon>
        <taxon>Streptomyces</taxon>
    </lineage>
</organism>
<protein>
    <submittedName>
        <fullName evidence="2">Uncharacterized protein</fullName>
    </submittedName>
</protein>
<feature type="compositionally biased region" description="Polar residues" evidence="1">
    <location>
        <begin position="52"/>
        <end position="62"/>
    </location>
</feature>
<proteinExistence type="predicted"/>
<accession>A0A0B5EUQ3</accession>
<reference evidence="2 3" key="1">
    <citation type="submission" date="2015-01" db="EMBL/GenBank/DDBJ databases">
        <title>Enhanced salinomycin production by adjusting the supply of polyketide extender units in Streptomyce albus DSM 41398.</title>
        <authorList>
            <person name="Lu C."/>
        </authorList>
    </citation>
    <scope>NUCLEOTIDE SEQUENCE [LARGE SCALE GENOMIC DNA]</scope>
    <source>
        <strain evidence="3">ATCC 21838 / DSM 41398 / FERM P-419 / JCM 4703 / NBRC 107858</strain>
    </source>
</reference>
<feature type="compositionally biased region" description="Low complexity" evidence="1">
    <location>
        <begin position="31"/>
        <end position="42"/>
    </location>
</feature>
<sequence length="62" mass="6653">MAAGVRKRAVATAPRTPPNRPRAHHRIDGQPSPAARRPFRAAQDSVARDSIAQDSIAQDSVV</sequence>
<keyword evidence="3" id="KW-1185">Reference proteome</keyword>
<name>A0A0B5EUQ3_STRA4</name>
<evidence type="ECO:0000256" key="1">
    <source>
        <dbReference type="SAM" id="MobiDB-lite"/>
    </source>
</evidence>
<dbReference type="KEGG" id="sals:SLNWT_2030"/>
<dbReference type="Proteomes" id="UP000031523">
    <property type="component" value="Chromosome"/>
</dbReference>
<feature type="region of interest" description="Disordered" evidence="1">
    <location>
        <begin position="1"/>
        <end position="62"/>
    </location>
</feature>
<dbReference type="AlphaFoldDB" id="A0A0B5EUQ3"/>
<gene>
    <name evidence="2" type="ORF">SLNWT_2030</name>
</gene>
<dbReference type="EMBL" id="CP010519">
    <property type="protein sequence ID" value="AJE82406.1"/>
    <property type="molecule type" value="Genomic_DNA"/>
</dbReference>
<evidence type="ECO:0000313" key="2">
    <source>
        <dbReference type="EMBL" id="AJE82406.1"/>
    </source>
</evidence>